<evidence type="ECO:0000313" key="6">
    <source>
        <dbReference type="Proteomes" id="UP001470230"/>
    </source>
</evidence>
<keyword evidence="3" id="KW-0808">Transferase</keyword>
<feature type="domain" description="Methyltransferase" evidence="4">
    <location>
        <begin position="45"/>
        <end position="153"/>
    </location>
</feature>
<proteinExistence type="inferred from homology"/>
<evidence type="ECO:0000313" key="5">
    <source>
        <dbReference type="EMBL" id="KAK8860514.1"/>
    </source>
</evidence>
<dbReference type="Gene3D" id="3.40.50.150">
    <property type="entry name" value="Vaccinia Virus protein VP39"/>
    <property type="match status" value="1"/>
</dbReference>
<evidence type="ECO:0000259" key="4">
    <source>
        <dbReference type="Pfam" id="PF13847"/>
    </source>
</evidence>
<dbReference type="PANTHER" id="PTHR12176">
    <property type="entry name" value="SAM-DEPENDENT METHYLTRANSFERASE SUPERFAMILY PROTEIN"/>
    <property type="match status" value="1"/>
</dbReference>
<keyword evidence="2" id="KW-0489">Methyltransferase</keyword>
<organism evidence="5 6">
    <name type="scientific">Tritrichomonas musculus</name>
    <dbReference type="NCBI Taxonomy" id="1915356"/>
    <lineage>
        <taxon>Eukaryota</taxon>
        <taxon>Metamonada</taxon>
        <taxon>Parabasalia</taxon>
        <taxon>Tritrichomonadida</taxon>
        <taxon>Tritrichomonadidae</taxon>
        <taxon>Tritrichomonas</taxon>
    </lineage>
</organism>
<comment type="similarity">
    <text evidence="1">Belongs to the methyltransferase superfamily.</text>
</comment>
<evidence type="ECO:0000256" key="2">
    <source>
        <dbReference type="ARBA" id="ARBA00022603"/>
    </source>
</evidence>
<evidence type="ECO:0000256" key="3">
    <source>
        <dbReference type="ARBA" id="ARBA00022679"/>
    </source>
</evidence>
<keyword evidence="6" id="KW-1185">Reference proteome</keyword>
<dbReference type="Pfam" id="PF13847">
    <property type="entry name" value="Methyltransf_31"/>
    <property type="match status" value="1"/>
</dbReference>
<dbReference type="InterPro" id="IPR051419">
    <property type="entry name" value="Lys/N-term_MeTrsfase_sf"/>
</dbReference>
<dbReference type="EMBL" id="JAPFFF010000018">
    <property type="protein sequence ID" value="KAK8860514.1"/>
    <property type="molecule type" value="Genomic_DNA"/>
</dbReference>
<protein>
    <recommendedName>
        <fullName evidence="4">Methyltransferase domain-containing protein</fullName>
    </recommendedName>
</protein>
<name>A0ABR2IBT8_9EUKA</name>
<reference evidence="5 6" key="1">
    <citation type="submission" date="2024-04" db="EMBL/GenBank/DDBJ databases">
        <title>Tritrichomonas musculus Genome.</title>
        <authorList>
            <person name="Alves-Ferreira E."/>
            <person name="Grigg M."/>
            <person name="Lorenzi H."/>
            <person name="Galac M."/>
        </authorList>
    </citation>
    <scope>NUCLEOTIDE SEQUENCE [LARGE SCALE GENOMIC DNA]</scope>
    <source>
        <strain evidence="5 6">EAF2021</strain>
    </source>
</reference>
<dbReference type="CDD" id="cd02440">
    <property type="entry name" value="AdoMet_MTases"/>
    <property type="match status" value="1"/>
</dbReference>
<dbReference type="SUPFAM" id="SSF53335">
    <property type="entry name" value="S-adenosyl-L-methionine-dependent methyltransferases"/>
    <property type="match status" value="1"/>
</dbReference>
<accession>A0ABR2IBT8</accession>
<gene>
    <name evidence="5" type="ORF">M9Y10_012179</name>
</gene>
<dbReference type="Proteomes" id="UP001470230">
    <property type="component" value="Unassembled WGS sequence"/>
</dbReference>
<evidence type="ECO:0000256" key="1">
    <source>
        <dbReference type="ARBA" id="ARBA00008361"/>
    </source>
</evidence>
<dbReference type="InterPro" id="IPR029063">
    <property type="entry name" value="SAM-dependent_MTases_sf"/>
</dbReference>
<comment type="caution">
    <text evidence="5">The sequence shown here is derived from an EMBL/GenBank/DDBJ whole genome shotgun (WGS) entry which is preliminary data.</text>
</comment>
<dbReference type="PANTHER" id="PTHR12176:SF79">
    <property type="entry name" value="METHYLTRANSFERASE TYPE 11 DOMAIN-CONTAINING PROTEIN"/>
    <property type="match status" value="1"/>
</dbReference>
<dbReference type="InterPro" id="IPR025714">
    <property type="entry name" value="Methyltranfer_dom"/>
</dbReference>
<sequence length="199" mass="23234">MTEEKLPEFGKMEYWDEGYKTGEAPPEWFITYKTFSKFVRKHIPKDKPVLVIGCGTSSLSYEMYEEGYTQMSSMDYSPEAIEEMKKKYPQLKWSVMDVRKMEYPDASIDSIVDKGTLDCLFFLDETNVEVNKMLSEVSRVLKPGGHYVVVTCGHPMQRTDIFLGDPNYKWNISDWKEYLPPDESFTHPSAYVYCLTKEE</sequence>